<accession>A0A0A2M4L3</accession>
<dbReference type="eggNOG" id="ENOG502ZA6F">
    <property type="taxonomic scope" value="Bacteria"/>
</dbReference>
<dbReference type="STRING" id="1406840.Q763_04420"/>
<evidence type="ECO:0000313" key="2">
    <source>
        <dbReference type="Proteomes" id="UP000030129"/>
    </source>
</evidence>
<sequence>MRNILLIISFIVSIFHTAAQEADIPCNVKKSDVFKDEYKHSKILLVEEDSNGGVFIVRAYQGSLLSGATRGFYFEHYNANLQLIKEYEYELKLGVLIGIVVNNDIVHMIDYGYDKKKKQYVCSANSANIKDFKFTKKELFSLEWDEVKTPGLFNFGSIDNDYISNFITNNDKTAFAVTVDVEDKNDKEKHLIHVFDNNLNPTLKHEFKREVKDRKYKYENIDISEDGKVVYVLGRVKDKKEGKKGGSKKYHYELTRITSSDAKIQTFDTDEHYAQSLKTVYKNDKISCVGFYSDRNDNRFKGLCYFDMDPVTLDKKTTKFNEFTEQFLIDKYGKKKEKELKNISYRDIFLTPDNDIVFNAEEYYITTHHRTGQNGMSTGVYYIYHYDDIVTAKISHDGELLWARNINKRQQTSGDESYISYTSMIINNDTYFFINTGEKVKKLRNDRIQFGQKSAKKSNLNVIKINHNGEFEFKEILDDKDNEVPFMVAYGATTKKGNNIYFLGRKGRKKQLVKFSL</sequence>
<keyword evidence="2" id="KW-1185">Reference proteome</keyword>
<dbReference type="Proteomes" id="UP000030129">
    <property type="component" value="Unassembled WGS sequence"/>
</dbReference>
<evidence type="ECO:0000313" key="1">
    <source>
        <dbReference type="EMBL" id="KGO83260.1"/>
    </source>
</evidence>
<dbReference type="EMBL" id="JRLV01000004">
    <property type="protein sequence ID" value="KGO83260.1"/>
    <property type="molecule type" value="Genomic_DNA"/>
</dbReference>
<protein>
    <submittedName>
        <fullName evidence="1">Uncharacterized protein</fullName>
    </submittedName>
</protein>
<dbReference type="AlphaFoldDB" id="A0A0A2M4L3"/>
<reference evidence="1 2" key="1">
    <citation type="submission" date="2013-09" db="EMBL/GenBank/DDBJ databases">
        <authorList>
            <person name="Zeng Z."/>
            <person name="Chen C."/>
        </authorList>
    </citation>
    <scope>NUCLEOTIDE SEQUENCE [LARGE SCALE GENOMIC DNA]</scope>
    <source>
        <strain evidence="1 2">F44-8</strain>
    </source>
</reference>
<organism evidence="1 2">
    <name type="scientific">Flavobacterium beibuense F44-8</name>
    <dbReference type="NCBI Taxonomy" id="1406840"/>
    <lineage>
        <taxon>Bacteria</taxon>
        <taxon>Pseudomonadati</taxon>
        <taxon>Bacteroidota</taxon>
        <taxon>Flavobacteriia</taxon>
        <taxon>Flavobacteriales</taxon>
        <taxon>Flavobacteriaceae</taxon>
        <taxon>Flavobacterium</taxon>
    </lineage>
</organism>
<name>A0A0A2M4L3_9FLAO</name>
<dbReference type="RefSeq" id="WP_035131598.1">
    <property type="nucleotide sequence ID" value="NZ_JRLV01000004.1"/>
</dbReference>
<gene>
    <name evidence="1" type="ORF">Q763_04420</name>
</gene>
<comment type="caution">
    <text evidence="1">The sequence shown here is derived from an EMBL/GenBank/DDBJ whole genome shotgun (WGS) entry which is preliminary data.</text>
</comment>
<proteinExistence type="predicted"/>